<comment type="caution">
    <text evidence="6">The sequence shown here is derived from an EMBL/GenBank/DDBJ whole genome shotgun (WGS) entry which is preliminary data.</text>
</comment>
<dbReference type="InterPro" id="IPR013783">
    <property type="entry name" value="Ig-like_fold"/>
</dbReference>
<gene>
    <name evidence="6" type="ORF">JRQ81_005788</name>
</gene>
<name>A0A9Q0XH05_9SAUR</name>
<dbReference type="SMART" id="SM00409">
    <property type="entry name" value="IG"/>
    <property type="match status" value="3"/>
</dbReference>
<dbReference type="PANTHER" id="PTHR11738">
    <property type="entry name" value="MHC CLASS I NK CELL RECEPTOR"/>
    <property type="match status" value="1"/>
</dbReference>
<dbReference type="SUPFAM" id="SSF48726">
    <property type="entry name" value="Immunoglobulin"/>
    <property type="match status" value="3"/>
</dbReference>
<dbReference type="InterPro" id="IPR050412">
    <property type="entry name" value="Ig-like_Receptors_ImmuneReg"/>
</dbReference>
<dbReference type="InterPro" id="IPR003598">
    <property type="entry name" value="Ig_sub2"/>
</dbReference>
<evidence type="ECO:0000256" key="3">
    <source>
        <dbReference type="ARBA" id="ARBA00023180"/>
    </source>
</evidence>
<dbReference type="Pfam" id="PF13895">
    <property type="entry name" value="Ig_2"/>
    <property type="match status" value="1"/>
</dbReference>
<dbReference type="OrthoDB" id="9044453at2759"/>
<protein>
    <recommendedName>
        <fullName evidence="5">Ig-like domain-containing protein</fullName>
    </recommendedName>
</protein>
<dbReference type="PROSITE" id="PS50835">
    <property type="entry name" value="IG_LIKE"/>
    <property type="match status" value="3"/>
</dbReference>
<dbReference type="Pfam" id="PF13927">
    <property type="entry name" value="Ig_3"/>
    <property type="match status" value="1"/>
</dbReference>
<dbReference type="GO" id="GO:0002764">
    <property type="term" value="P:immune response-regulating signaling pathway"/>
    <property type="evidence" value="ECO:0007669"/>
    <property type="project" value="TreeGrafter"/>
</dbReference>
<dbReference type="AlphaFoldDB" id="A0A9Q0XH05"/>
<dbReference type="FunFam" id="2.60.40.10:FF:000033">
    <property type="entry name" value="Killer cell immunoglobulin-like receptor"/>
    <property type="match status" value="2"/>
</dbReference>
<proteinExistence type="predicted"/>
<evidence type="ECO:0000256" key="2">
    <source>
        <dbReference type="ARBA" id="ARBA00023157"/>
    </source>
</evidence>
<evidence type="ECO:0000313" key="6">
    <source>
        <dbReference type="EMBL" id="KAJ7313955.1"/>
    </source>
</evidence>
<dbReference type="PANTHER" id="PTHR11738:SF186">
    <property type="entry name" value="OSTEOCLAST-ASSOCIATED IMMUNOGLOBULIN-LIKE RECEPTOR"/>
    <property type="match status" value="1"/>
</dbReference>
<sequence length="353" mass="40570">MRLSCIVLFLGSYHPVNENRNQRQKESIRDQLGFQMFNYFAANLGFYFPGWLAKQQTLSRGQLRKPTISLRPNHEIFLGEQLSIYCRIPHRGRKTFYLQKEGNQQALNMRVNWLNEGIFTIFSAQKTDVGKYWCGYCFATYDCSSVSDVLYLNLTEVAYPKPSISVNPSEVVTHGESVSIHCKKEGLQTANFTLQKNLYKLLDTYKTIETKMDENKFPMTKVEYKDAGIYRCRYCSQSESTFYQRCSNYSDQVYINVTGYWSSKPFIQLTPSEESSPGSNVTIECQGPYNGLTFLLLKSNQVTASKETGQGRNSAKFHLSRVTSGDAGNYTCHYYLEQMNFSGQCQVTLWSCF</sequence>
<evidence type="ECO:0000259" key="5">
    <source>
        <dbReference type="PROSITE" id="PS50835"/>
    </source>
</evidence>
<feature type="domain" description="Ig-like" evidence="5">
    <location>
        <begin position="265"/>
        <end position="342"/>
    </location>
</feature>
<keyword evidence="7" id="KW-1185">Reference proteome</keyword>
<evidence type="ECO:0000256" key="4">
    <source>
        <dbReference type="ARBA" id="ARBA00023319"/>
    </source>
</evidence>
<dbReference type="InterPro" id="IPR036179">
    <property type="entry name" value="Ig-like_dom_sf"/>
</dbReference>
<dbReference type="InterPro" id="IPR003599">
    <property type="entry name" value="Ig_sub"/>
</dbReference>
<evidence type="ECO:0000256" key="1">
    <source>
        <dbReference type="ARBA" id="ARBA00022737"/>
    </source>
</evidence>
<keyword evidence="4" id="KW-0393">Immunoglobulin domain</keyword>
<reference evidence="6" key="1">
    <citation type="journal article" date="2023" name="DNA Res.">
        <title>Chromosome-level genome assembly of Phrynocephalus forsythii using third-generation DNA sequencing and Hi-C analysis.</title>
        <authorList>
            <person name="Qi Y."/>
            <person name="Zhao W."/>
            <person name="Zhao Y."/>
            <person name="Niu C."/>
            <person name="Cao S."/>
            <person name="Zhang Y."/>
        </authorList>
    </citation>
    <scope>NUCLEOTIDE SEQUENCE</scope>
    <source>
        <tissue evidence="6">Muscle</tissue>
    </source>
</reference>
<dbReference type="Proteomes" id="UP001142489">
    <property type="component" value="Unassembled WGS sequence"/>
</dbReference>
<accession>A0A9Q0XH05</accession>
<evidence type="ECO:0000313" key="7">
    <source>
        <dbReference type="Proteomes" id="UP001142489"/>
    </source>
</evidence>
<keyword evidence="1" id="KW-0677">Repeat</keyword>
<dbReference type="Gene3D" id="2.60.40.10">
    <property type="entry name" value="Immunoglobulins"/>
    <property type="match status" value="3"/>
</dbReference>
<keyword evidence="3" id="KW-0325">Glycoprotein</keyword>
<organism evidence="6 7">
    <name type="scientific">Phrynocephalus forsythii</name>
    <dbReference type="NCBI Taxonomy" id="171643"/>
    <lineage>
        <taxon>Eukaryota</taxon>
        <taxon>Metazoa</taxon>
        <taxon>Chordata</taxon>
        <taxon>Craniata</taxon>
        <taxon>Vertebrata</taxon>
        <taxon>Euteleostomi</taxon>
        <taxon>Lepidosauria</taxon>
        <taxon>Squamata</taxon>
        <taxon>Bifurcata</taxon>
        <taxon>Unidentata</taxon>
        <taxon>Episquamata</taxon>
        <taxon>Toxicofera</taxon>
        <taxon>Iguania</taxon>
        <taxon>Acrodonta</taxon>
        <taxon>Agamidae</taxon>
        <taxon>Agaminae</taxon>
        <taxon>Phrynocephalus</taxon>
    </lineage>
</organism>
<dbReference type="EMBL" id="JAPFRF010000012">
    <property type="protein sequence ID" value="KAJ7313955.1"/>
    <property type="molecule type" value="Genomic_DNA"/>
</dbReference>
<feature type="domain" description="Ig-like" evidence="5">
    <location>
        <begin position="162"/>
        <end position="233"/>
    </location>
</feature>
<feature type="domain" description="Ig-like" evidence="5">
    <location>
        <begin position="66"/>
        <end position="134"/>
    </location>
</feature>
<dbReference type="InterPro" id="IPR007110">
    <property type="entry name" value="Ig-like_dom"/>
</dbReference>
<keyword evidence="2" id="KW-1015">Disulfide bond</keyword>
<dbReference type="SMART" id="SM00408">
    <property type="entry name" value="IGc2"/>
    <property type="match status" value="2"/>
</dbReference>